<reference evidence="1 2" key="1">
    <citation type="submission" date="2024-05" db="EMBL/GenBank/DDBJ databases">
        <title>A high-quality chromosomal-level genome assembly of Topmouth culter (Culter alburnus).</title>
        <authorList>
            <person name="Zhao H."/>
        </authorList>
    </citation>
    <scope>NUCLEOTIDE SEQUENCE [LARGE SCALE GENOMIC DNA]</scope>
    <source>
        <strain evidence="1">CATC2023</strain>
        <tissue evidence="1">Muscle</tissue>
    </source>
</reference>
<evidence type="ECO:0000313" key="2">
    <source>
        <dbReference type="Proteomes" id="UP001479290"/>
    </source>
</evidence>
<sequence length="111" mass="12297">PALIFQACSLSLIHGRNAKDSEGQAALDGEPVVSQQRSLMYSYCRASHPEKQTRGSSPGVLMHCTTAHCNSYQGPLQKAKGEWECIRADNSSRLAAEWLIWGYLYNLKAQL</sequence>
<comment type="caution">
    <text evidence="1">The sequence shown here is derived from an EMBL/GenBank/DDBJ whole genome shotgun (WGS) entry which is preliminary data.</text>
</comment>
<evidence type="ECO:0000313" key="1">
    <source>
        <dbReference type="EMBL" id="KAK9962102.1"/>
    </source>
</evidence>
<keyword evidence="2" id="KW-1185">Reference proteome</keyword>
<proteinExistence type="predicted"/>
<accession>A0AAW1ZL23</accession>
<dbReference type="Proteomes" id="UP001479290">
    <property type="component" value="Unassembled WGS sequence"/>
</dbReference>
<gene>
    <name evidence="1" type="ORF">ABG768_007482</name>
</gene>
<organism evidence="1 2">
    <name type="scientific">Culter alburnus</name>
    <name type="common">Topmouth culter</name>
    <dbReference type="NCBI Taxonomy" id="194366"/>
    <lineage>
        <taxon>Eukaryota</taxon>
        <taxon>Metazoa</taxon>
        <taxon>Chordata</taxon>
        <taxon>Craniata</taxon>
        <taxon>Vertebrata</taxon>
        <taxon>Euteleostomi</taxon>
        <taxon>Actinopterygii</taxon>
        <taxon>Neopterygii</taxon>
        <taxon>Teleostei</taxon>
        <taxon>Ostariophysi</taxon>
        <taxon>Cypriniformes</taxon>
        <taxon>Xenocyprididae</taxon>
        <taxon>Xenocypridinae</taxon>
        <taxon>Culter</taxon>
    </lineage>
</organism>
<name>A0AAW1ZL23_CULAL</name>
<feature type="non-terminal residue" evidence="1">
    <location>
        <position position="1"/>
    </location>
</feature>
<dbReference type="AlphaFoldDB" id="A0AAW1ZL23"/>
<dbReference type="EMBL" id="JAWDJR010000015">
    <property type="protein sequence ID" value="KAK9962102.1"/>
    <property type="molecule type" value="Genomic_DNA"/>
</dbReference>
<protein>
    <submittedName>
        <fullName evidence="1">Uncharacterized protein</fullName>
    </submittedName>
</protein>